<sequence length="189" mass="21389">MDLNSPIFDRIRTRRNTAAAQPNSVGQRCQHPGCQAAGEFRAPMGRLREGQYFCFCLDHVREYNATYNYFNGMSDDAVLLYQKEALTGHRPTWKMGSNHADSTDRRSPNAYGAKARRATATAPRHGVVVLKALHVLGLDDDARRDEIKARYKELVKRLHPDANGGDRSNEGRLREIINAYNVLRSFRAV</sequence>
<dbReference type="InterPro" id="IPR036869">
    <property type="entry name" value="J_dom_sf"/>
</dbReference>
<protein>
    <submittedName>
        <fullName evidence="3">J domain-containing protein</fullName>
    </submittedName>
</protein>
<evidence type="ECO:0000256" key="1">
    <source>
        <dbReference type="SAM" id="MobiDB-lite"/>
    </source>
</evidence>
<accession>A0ABS9Z2Z3</accession>
<comment type="caution">
    <text evidence="3">The sequence shown here is derived from an EMBL/GenBank/DDBJ whole genome shotgun (WGS) entry which is preliminary data.</text>
</comment>
<feature type="region of interest" description="Disordered" evidence="1">
    <location>
        <begin position="92"/>
        <end position="111"/>
    </location>
</feature>
<dbReference type="CDD" id="cd06257">
    <property type="entry name" value="DnaJ"/>
    <property type="match status" value="1"/>
</dbReference>
<dbReference type="EMBL" id="JAIVFP010000001">
    <property type="protein sequence ID" value="MCI4681542.1"/>
    <property type="molecule type" value="Genomic_DNA"/>
</dbReference>
<organism evidence="3 4">
    <name type="scientific">Candidatus Rhodoblastus alkanivorans</name>
    <dbReference type="NCBI Taxonomy" id="2954117"/>
    <lineage>
        <taxon>Bacteria</taxon>
        <taxon>Pseudomonadati</taxon>
        <taxon>Pseudomonadota</taxon>
        <taxon>Alphaproteobacteria</taxon>
        <taxon>Hyphomicrobiales</taxon>
        <taxon>Rhodoblastaceae</taxon>
        <taxon>Rhodoblastus</taxon>
    </lineage>
</organism>
<dbReference type="PROSITE" id="PS50076">
    <property type="entry name" value="DNAJ_2"/>
    <property type="match status" value="1"/>
</dbReference>
<dbReference type="Proteomes" id="UP001139104">
    <property type="component" value="Unassembled WGS sequence"/>
</dbReference>
<dbReference type="Pfam" id="PF00226">
    <property type="entry name" value="DnaJ"/>
    <property type="match status" value="1"/>
</dbReference>
<evidence type="ECO:0000313" key="4">
    <source>
        <dbReference type="Proteomes" id="UP001139104"/>
    </source>
</evidence>
<feature type="domain" description="J" evidence="2">
    <location>
        <begin position="131"/>
        <end position="188"/>
    </location>
</feature>
<evidence type="ECO:0000313" key="3">
    <source>
        <dbReference type="EMBL" id="MCI4681542.1"/>
    </source>
</evidence>
<evidence type="ECO:0000259" key="2">
    <source>
        <dbReference type="PROSITE" id="PS50076"/>
    </source>
</evidence>
<proteinExistence type="predicted"/>
<dbReference type="Gene3D" id="1.10.287.110">
    <property type="entry name" value="DnaJ domain"/>
    <property type="match status" value="1"/>
</dbReference>
<dbReference type="SMART" id="SM00271">
    <property type="entry name" value="DnaJ"/>
    <property type="match status" value="1"/>
</dbReference>
<dbReference type="PRINTS" id="PR00625">
    <property type="entry name" value="JDOMAIN"/>
</dbReference>
<dbReference type="SUPFAM" id="SSF46565">
    <property type="entry name" value="Chaperone J-domain"/>
    <property type="match status" value="1"/>
</dbReference>
<reference evidence="3" key="1">
    <citation type="journal article" date="2022" name="ISME J.">
        <title>Identification of active gaseous-alkane degraders at natural gas seeps.</title>
        <authorList>
            <person name="Farhan Ul Haque M."/>
            <person name="Hernandez M."/>
            <person name="Crombie A.T."/>
            <person name="Murrell J.C."/>
        </authorList>
    </citation>
    <scope>NUCLEOTIDE SEQUENCE</scope>
    <source>
        <strain evidence="3">PC2</strain>
    </source>
</reference>
<gene>
    <name evidence="3" type="ORF">K2U94_01935</name>
</gene>
<dbReference type="InterPro" id="IPR001623">
    <property type="entry name" value="DnaJ_domain"/>
</dbReference>
<name>A0ABS9Z2Z3_9HYPH</name>
<keyword evidence="4" id="KW-1185">Reference proteome</keyword>